<proteinExistence type="predicted"/>
<dbReference type="InterPro" id="IPR000086">
    <property type="entry name" value="NUDIX_hydrolase_dom"/>
</dbReference>
<reference evidence="2" key="1">
    <citation type="submission" date="2018-05" db="EMBL/GenBank/DDBJ databases">
        <authorList>
            <person name="Lanie J.A."/>
            <person name="Ng W.-L."/>
            <person name="Kazmierczak K.M."/>
            <person name="Andrzejewski T.M."/>
            <person name="Davidsen T.M."/>
            <person name="Wayne K.J."/>
            <person name="Tettelin H."/>
            <person name="Glass J.I."/>
            <person name="Rusch D."/>
            <person name="Podicherti R."/>
            <person name="Tsui H.-C.T."/>
            <person name="Winkler M.E."/>
        </authorList>
    </citation>
    <scope>NUCLEOTIDE SEQUENCE</scope>
</reference>
<dbReference type="PANTHER" id="PTHR43736:SF1">
    <property type="entry name" value="DIHYDRONEOPTERIN TRIPHOSPHATE DIPHOSPHATASE"/>
    <property type="match status" value="1"/>
</dbReference>
<accession>A0A381WQE8</accession>
<dbReference type="EMBL" id="UINC01012392">
    <property type="protein sequence ID" value="SVA54143.1"/>
    <property type="molecule type" value="Genomic_DNA"/>
</dbReference>
<dbReference type="InterPro" id="IPR015797">
    <property type="entry name" value="NUDIX_hydrolase-like_dom_sf"/>
</dbReference>
<dbReference type="SUPFAM" id="SSF55811">
    <property type="entry name" value="Nudix"/>
    <property type="match status" value="1"/>
</dbReference>
<organism evidence="2">
    <name type="scientific">marine metagenome</name>
    <dbReference type="NCBI Taxonomy" id="408172"/>
    <lineage>
        <taxon>unclassified sequences</taxon>
        <taxon>metagenomes</taxon>
        <taxon>ecological metagenomes</taxon>
    </lineage>
</organism>
<protein>
    <recommendedName>
        <fullName evidence="1">Nudix hydrolase domain-containing protein</fullName>
    </recommendedName>
</protein>
<gene>
    <name evidence="2" type="ORF">METZ01_LOCUS106997</name>
</gene>
<feature type="domain" description="Nudix hydrolase" evidence="1">
    <location>
        <begin position="52"/>
        <end position="184"/>
    </location>
</feature>
<sequence length="188" mass="22017">MMGQNTYLMNRNKLLTMLRAYARRYPADRTTERFQSFVVAQPHCFERNCWRDGHVTASSLVLNEPRTHTLLTRHAKLRKWLQLGGHCDGDSNPLRVAQREAMEESGLDVIPIMTEVFDLDVHEIPARCDEPIHYHYDVRFALQINGSDEYRISRESLDLRWVLLDEVPKYNSEESILRMIDKIRAVAC</sequence>
<dbReference type="Gene3D" id="3.90.79.10">
    <property type="entry name" value="Nucleoside Triphosphate Pyrophosphohydrolase"/>
    <property type="match status" value="1"/>
</dbReference>
<evidence type="ECO:0000259" key="1">
    <source>
        <dbReference type="PROSITE" id="PS51462"/>
    </source>
</evidence>
<dbReference type="AlphaFoldDB" id="A0A381WQE8"/>
<dbReference type="PANTHER" id="PTHR43736">
    <property type="entry name" value="ADP-RIBOSE PYROPHOSPHATASE"/>
    <property type="match status" value="1"/>
</dbReference>
<evidence type="ECO:0000313" key="2">
    <source>
        <dbReference type="EMBL" id="SVA54143.1"/>
    </source>
</evidence>
<dbReference type="CDD" id="cd03674">
    <property type="entry name" value="NUDIX_Hydrolase"/>
    <property type="match status" value="1"/>
</dbReference>
<name>A0A381WQE8_9ZZZZ</name>
<dbReference type="Pfam" id="PF00293">
    <property type="entry name" value="NUDIX"/>
    <property type="match status" value="1"/>
</dbReference>
<dbReference type="PROSITE" id="PS51462">
    <property type="entry name" value="NUDIX"/>
    <property type="match status" value="1"/>
</dbReference>